<dbReference type="EMBL" id="BDCR01000001">
    <property type="protein sequence ID" value="GAT62274.1"/>
    <property type="molecule type" value="Genomic_DNA"/>
</dbReference>
<evidence type="ECO:0000313" key="3">
    <source>
        <dbReference type="EMBL" id="GAT62274.1"/>
    </source>
</evidence>
<dbReference type="OrthoDB" id="9779910at2"/>
<gene>
    <name evidence="3" type="ORF">PJIAN_1867</name>
</gene>
<evidence type="ECO:0000313" key="4">
    <source>
        <dbReference type="Proteomes" id="UP000076586"/>
    </source>
</evidence>
<accession>A0A170Z266</accession>
<evidence type="ECO:0000256" key="1">
    <source>
        <dbReference type="ARBA" id="ARBA00008007"/>
    </source>
</evidence>
<dbReference type="RefSeq" id="WP_068702328.1">
    <property type="nucleotide sequence ID" value="NZ_BDCR01000001.1"/>
</dbReference>
<dbReference type="CDD" id="cd06223">
    <property type="entry name" value="PRTases_typeI"/>
    <property type="match status" value="1"/>
</dbReference>
<organism evidence="3 4">
    <name type="scientific">Paludibacter jiangxiensis</name>
    <dbReference type="NCBI Taxonomy" id="681398"/>
    <lineage>
        <taxon>Bacteria</taxon>
        <taxon>Pseudomonadati</taxon>
        <taxon>Bacteroidota</taxon>
        <taxon>Bacteroidia</taxon>
        <taxon>Bacteroidales</taxon>
        <taxon>Paludibacteraceae</taxon>
        <taxon>Paludibacter</taxon>
    </lineage>
</organism>
<proteinExistence type="inferred from homology"/>
<dbReference type="Gene3D" id="3.40.50.2020">
    <property type="match status" value="1"/>
</dbReference>
<sequence>MKLLQHLVNLIFPNLCLACNESLFGGEESVCLSCLTDLPYTNFHLRQANDIEKRFWGKFPVENATSLYFYKKATTGQHLLHALKYRGEKQLGIILGRQLGSNLRQSSFYEDVDMIVPVPLHPQKYRKRGYNQSECICEGISEAMQIPVDSSNLVRLIENPTQTRKGVYERWENTKGIFGLVDVSVFAGKHILLVDDVLTTGSTLEACASALLQAENIKISVATIAVA</sequence>
<reference evidence="4" key="2">
    <citation type="journal article" date="2017" name="Genome Announc.">
        <title>Draft genome sequence of Paludibacter jiangxiensis NM7(T), a propionate-producing fermentative bacterium.</title>
        <authorList>
            <person name="Qiu Y.-L."/>
            <person name="Tourlousse D.M."/>
            <person name="Matsuura N."/>
            <person name="Ohashi A."/>
            <person name="Sekiguchi Y."/>
        </authorList>
    </citation>
    <scope>NUCLEOTIDE SEQUENCE [LARGE SCALE GENOMIC DNA]</scope>
    <source>
        <strain evidence="4">NM7</strain>
    </source>
</reference>
<dbReference type="AlphaFoldDB" id="A0A170Z266"/>
<feature type="domain" description="Phosphoribosyltransferase" evidence="2">
    <location>
        <begin position="182"/>
        <end position="224"/>
    </location>
</feature>
<dbReference type="InterPro" id="IPR051910">
    <property type="entry name" value="ComF/GntX_DNA_util-trans"/>
</dbReference>
<comment type="similarity">
    <text evidence="1">Belongs to the ComF/GntX family.</text>
</comment>
<keyword evidence="4" id="KW-1185">Reference proteome</keyword>
<name>A0A170Z266_9BACT</name>
<dbReference type="SUPFAM" id="SSF53271">
    <property type="entry name" value="PRTase-like"/>
    <property type="match status" value="1"/>
</dbReference>
<dbReference type="STRING" id="681398.PJIAN_1867"/>
<reference evidence="4" key="1">
    <citation type="submission" date="2016-04" db="EMBL/GenBank/DDBJ databases">
        <title>Draft genome sequence of Paludibacter jiangxiensis strain NM7.</title>
        <authorList>
            <person name="Qiu Y."/>
            <person name="Matsuura N."/>
            <person name="Ohashi A."/>
            <person name="Tourlousse M.D."/>
            <person name="Sekiguchi Y."/>
        </authorList>
    </citation>
    <scope>NUCLEOTIDE SEQUENCE [LARGE SCALE GENOMIC DNA]</scope>
    <source>
        <strain evidence="4">NM7</strain>
    </source>
</reference>
<dbReference type="InterPro" id="IPR029057">
    <property type="entry name" value="PRTase-like"/>
</dbReference>
<dbReference type="Pfam" id="PF00156">
    <property type="entry name" value="Pribosyltran"/>
    <property type="match status" value="1"/>
</dbReference>
<dbReference type="Proteomes" id="UP000076586">
    <property type="component" value="Unassembled WGS sequence"/>
</dbReference>
<comment type="caution">
    <text evidence="3">The sequence shown here is derived from an EMBL/GenBank/DDBJ whole genome shotgun (WGS) entry which is preliminary data.</text>
</comment>
<dbReference type="PANTHER" id="PTHR47505:SF1">
    <property type="entry name" value="DNA UTILIZATION PROTEIN YHGH"/>
    <property type="match status" value="1"/>
</dbReference>
<dbReference type="InterPro" id="IPR000836">
    <property type="entry name" value="PRTase_dom"/>
</dbReference>
<protein>
    <submittedName>
        <fullName evidence="3">ComF family protein</fullName>
    </submittedName>
</protein>
<dbReference type="PANTHER" id="PTHR47505">
    <property type="entry name" value="DNA UTILIZATION PROTEIN YHGH"/>
    <property type="match status" value="1"/>
</dbReference>
<evidence type="ECO:0000259" key="2">
    <source>
        <dbReference type="Pfam" id="PF00156"/>
    </source>
</evidence>